<proteinExistence type="predicted"/>
<gene>
    <name evidence="2" type="ORF">FB467_1274</name>
</gene>
<organism evidence="2 3">
    <name type="scientific">Ornithinicoccus hortensis</name>
    <dbReference type="NCBI Taxonomy" id="82346"/>
    <lineage>
        <taxon>Bacteria</taxon>
        <taxon>Bacillati</taxon>
        <taxon>Actinomycetota</taxon>
        <taxon>Actinomycetes</taxon>
        <taxon>Micrococcales</taxon>
        <taxon>Intrasporangiaceae</taxon>
        <taxon>Ornithinicoccus</taxon>
    </lineage>
</organism>
<dbReference type="EMBL" id="VFOP01000001">
    <property type="protein sequence ID" value="TQL50171.1"/>
    <property type="molecule type" value="Genomic_DNA"/>
</dbReference>
<sequence>MFHAMDQELARARHVERMQLLQPEYSNRSGRMQHVRVASTRGRRTRRTR</sequence>
<evidence type="ECO:0000313" key="2">
    <source>
        <dbReference type="EMBL" id="TQL50171.1"/>
    </source>
</evidence>
<reference evidence="2 3" key="1">
    <citation type="submission" date="2019-06" db="EMBL/GenBank/DDBJ databases">
        <title>Sequencing the genomes of 1000 actinobacteria strains.</title>
        <authorList>
            <person name="Klenk H.-P."/>
        </authorList>
    </citation>
    <scope>NUCLEOTIDE SEQUENCE [LARGE SCALE GENOMIC DNA]</scope>
    <source>
        <strain evidence="2 3">DSM 12335</strain>
    </source>
</reference>
<comment type="caution">
    <text evidence="2">The sequence shown here is derived from an EMBL/GenBank/DDBJ whole genome shotgun (WGS) entry which is preliminary data.</text>
</comment>
<dbReference type="Proteomes" id="UP000319516">
    <property type="component" value="Unassembled WGS sequence"/>
</dbReference>
<name>A0A542YQ46_9MICO</name>
<dbReference type="AlphaFoldDB" id="A0A542YQ46"/>
<accession>A0A542YQ46</accession>
<keyword evidence="3" id="KW-1185">Reference proteome</keyword>
<evidence type="ECO:0000256" key="1">
    <source>
        <dbReference type="SAM" id="MobiDB-lite"/>
    </source>
</evidence>
<protein>
    <submittedName>
        <fullName evidence="2">Uncharacterized protein</fullName>
    </submittedName>
</protein>
<evidence type="ECO:0000313" key="3">
    <source>
        <dbReference type="Proteomes" id="UP000319516"/>
    </source>
</evidence>
<feature type="region of interest" description="Disordered" evidence="1">
    <location>
        <begin position="22"/>
        <end position="49"/>
    </location>
</feature>
<dbReference type="RefSeq" id="WP_153390467.1">
    <property type="nucleotide sequence ID" value="NZ_BAAAIK010000004.1"/>
</dbReference>